<keyword evidence="3" id="KW-1185">Reference proteome</keyword>
<reference evidence="2 4" key="1">
    <citation type="journal article" date="2020" name="Stud. Mycol.">
        <title>101 Dothideomycetes genomes: a test case for predicting lifestyles and emergence of pathogens.</title>
        <authorList>
            <person name="Haridas S."/>
            <person name="Albert R."/>
            <person name="Binder M."/>
            <person name="Bloem J."/>
            <person name="Labutti K."/>
            <person name="Salamov A."/>
            <person name="Andreopoulos B."/>
            <person name="Baker S."/>
            <person name="Barry K."/>
            <person name="Bills G."/>
            <person name="Bluhm B."/>
            <person name="Cannon C."/>
            <person name="Castanera R."/>
            <person name="Culley D."/>
            <person name="Daum C."/>
            <person name="Ezra D."/>
            <person name="Gonzalez J."/>
            <person name="Henrissat B."/>
            <person name="Kuo A."/>
            <person name="Liang C."/>
            <person name="Lipzen A."/>
            <person name="Lutzoni F."/>
            <person name="Magnuson J."/>
            <person name="Mondo S."/>
            <person name="Nolan M."/>
            <person name="Ohm R."/>
            <person name="Pangilinan J."/>
            <person name="Park H.-J."/>
            <person name="Ramirez L."/>
            <person name="Alfaro M."/>
            <person name="Sun H."/>
            <person name="Tritt A."/>
            <person name="Yoshinaga Y."/>
            <person name="Zwiers L.-H."/>
            <person name="Turgeon B."/>
            <person name="Goodwin S."/>
            <person name="Spatafora J."/>
            <person name="Crous P."/>
            <person name="Grigoriev I."/>
        </authorList>
    </citation>
    <scope>NUCLEOTIDE SEQUENCE</scope>
    <source>
        <strain evidence="2 4">CBS 304.34</strain>
    </source>
</reference>
<feature type="compositionally biased region" description="Basic and acidic residues" evidence="1">
    <location>
        <begin position="122"/>
        <end position="137"/>
    </location>
</feature>
<evidence type="ECO:0000313" key="3">
    <source>
        <dbReference type="Proteomes" id="UP000504636"/>
    </source>
</evidence>
<feature type="compositionally biased region" description="Basic residues" evidence="1">
    <location>
        <begin position="110"/>
        <end position="121"/>
    </location>
</feature>
<sequence length="154" mass="17223">MVKALKYRNILTKTLRNQSHHCHECKGTIKESCLNVHVSYCTADGCGEIYNGKPGCFVHKYVDGYNADFFEKFTGKKPNTAKITTGFGMRQEPEPEQAPVEDENWNQASKPKRKVYRRKPRKDGNEDGEDQKGEEAGKNGQNGLKQAGGKKGGN</sequence>
<protein>
    <submittedName>
        <fullName evidence="2 4">Uncharacterized protein</fullName>
    </submittedName>
</protein>
<evidence type="ECO:0000313" key="2">
    <source>
        <dbReference type="EMBL" id="KAF2812902.1"/>
    </source>
</evidence>
<evidence type="ECO:0000256" key="1">
    <source>
        <dbReference type="SAM" id="MobiDB-lite"/>
    </source>
</evidence>
<reference evidence="4" key="3">
    <citation type="submission" date="2025-04" db="UniProtKB">
        <authorList>
            <consortium name="RefSeq"/>
        </authorList>
    </citation>
    <scope>IDENTIFICATION</scope>
    <source>
        <strain evidence="4">CBS 304.34</strain>
    </source>
</reference>
<proteinExistence type="predicted"/>
<organism evidence="2">
    <name type="scientific">Mytilinidion resinicola</name>
    <dbReference type="NCBI Taxonomy" id="574789"/>
    <lineage>
        <taxon>Eukaryota</taxon>
        <taxon>Fungi</taxon>
        <taxon>Dikarya</taxon>
        <taxon>Ascomycota</taxon>
        <taxon>Pezizomycotina</taxon>
        <taxon>Dothideomycetes</taxon>
        <taxon>Pleosporomycetidae</taxon>
        <taxon>Mytilinidiales</taxon>
        <taxon>Mytilinidiaceae</taxon>
        <taxon>Mytilinidion</taxon>
    </lineage>
</organism>
<dbReference type="AlphaFoldDB" id="A0A6A6YVD7"/>
<feature type="region of interest" description="Disordered" evidence="1">
    <location>
        <begin position="78"/>
        <end position="154"/>
    </location>
</feature>
<dbReference type="GeneID" id="54466048"/>
<dbReference type="RefSeq" id="XP_033579866.1">
    <property type="nucleotide sequence ID" value="XM_033725155.1"/>
</dbReference>
<reference evidence="4" key="2">
    <citation type="submission" date="2020-04" db="EMBL/GenBank/DDBJ databases">
        <authorList>
            <consortium name="NCBI Genome Project"/>
        </authorList>
    </citation>
    <scope>NUCLEOTIDE SEQUENCE</scope>
    <source>
        <strain evidence="4">CBS 304.34</strain>
    </source>
</reference>
<gene>
    <name evidence="2 4" type="ORF">BDZ99DRAFT_517205</name>
</gene>
<accession>A0A6A6YVD7</accession>
<evidence type="ECO:0000313" key="4">
    <source>
        <dbReference type="RefSeq" id="XP_033579866.1"/>
    </source>
</evidence>
<dbReference type="Proteomes" id="UP000504636">
    <property type="component" value="Unplaced"/>
</dbReference>
<dbReference type="EMBL" id="MU003696">
    <property type="protein sequence ID" value="KAF2812902.1"/>
    <property type="molecule type" value="Genomic_DNA"/>
</dbReference>
<name>A0A6A6YVD7_9PEZI</name>